<evidence type="ECO:0000256" key="1">
    <source>
        <dbReference type="ARBA" id="ARBA00006594"/>
    </source>
</evidence>
<dbReference type="InterPro" id="IPR029464">
    <property type="entry name" value="HSDR_N"/>
</dbReference>
<dbReference type="InterPro" id="IPR002052">
    <property type="entry name" value="DNA_methylase_N6_adenine_CS"/>
</dbReference>
<evidence type="ECO:0000259" key="3">
    <source>
        <dbReference type="Pfam" id="PF02384"/>
    </source>
</evidence>
<dbReference type="InterPro" id="IPR029063">
    <property type="entry name" value="SAM-dependent_MTases_sf"/>
</dbReference>
<feature type="domain" description="DNA methylase adenine-specific" evidence="3">
    <location>
        <begin position="294"/>
        <end position="620"/>
    </location>
</feature>
<dbReference type="InterPro" id="IPR052916">
    <property type="entry name" value="Type-I_RE_MTase_Subunit"/>
</dbReference>
<dbReference type="GO" id="GO:0008170">
    <property type="term" value="F:N-methyltransferase activity"/>
    <property type="evidence" value="ECO:0007669"/>
    <property type="project" value="InterPro"/>
</dbReference>
<reference evidence="5 6" key="1">
    <citation type="submission" date="2016-07" db="EMBL/GenBank/DDBJ databases">
        <title>Draft genome sequence of Methyloligella halotolerans C2T (VKM B-2706T=CCUG 61687T=DSM 25045T), a halotolerant polyhydroxybutyrate accumulating methylotroph.</title>
        <authorList>
            <person name="Vasilenko O.V."/>
            <person name="Doronina N.V."/>
            <person name="Poroshina M.N."/>
            <person name="Tarlachkov S.V."/>
            <person name="Trotsenko Y.A."/>
        </authorList>
    </citation>
    <scope>NUCLEOTIDE SEQUENCE [LARGE SCALE GENOMIC DNA]</scope>
    <source>
        <strain evidence="5 6">VKM B-2706</strain>
    </source>
</reference>
<protein>
    <submittedName>
        <fullName evidence="5">Putative type I restriction enzymeP M protein</fullName>
        <ecNumber evidence="5">2.1.1.72</ecNumber>
    </submittedName>
</protein>
<dbReference type="PANTHER" id="PTHR42998:SF1">
    <property type="entry name" value="TYPE I RESTRICTION ENZYME HINDI METHYLASE SUBUNIT"/>
    <property type="match status" value="1"/>
</dbReference>
<evidence type="ECO:0000313" key="6">
    <source>
        <dbReference type="Proteomes" id="UP000095087"/>
    </source>
</evidence>
<dbReference type="RefSeq" id="WP_083226829.1">
    <property type="nucleotide sequence ID" value="NZ_MASI01000011.1"/>
</dbReference>
<dbReference type="SUPFAM" id="SSF53335">
    <property type="entry name" value="S-adenosyl-L-methionine-dependent methyltransferases"/>
    <property type="match status" value="1"/>
</dbReference>
<evidence type="ECO:0000313" key="5">
    <source>
        <dbReference type="EMBL" id="ODA66034.1"/>
    </source>
</evidence>
<keyword evidence="6" id="KW-1185">Reference proteome</keyword>
<proteinExistence type="inferred from homology"/>
<dbReference type="Pfam" id="PF02384">
    <property type="entry name" value="N6_Mtase"/>
    <property type="match status" value="1"/>
</dbReference>
<keyword evidence="5" id="KW-0489">Methyltransferase</keyword>
<dbReference type="PATRIC" id="fig|1177755.3.peg.3078"/>
<organism evidence="5 6">
    <name type="scientific">Methyloligella halotolerans</name>
    <dbReference type="NCBI Taxonomy" id="1177755"/>
    <lineage>
        <taxon>Bacteria</taxon>
        <taxon>Pseudomonadati</taxon>
        <taxon>Pseudomonadota</taxon>
        <taxon>Alphaproteobacteria</taxon>
        <taxon>Hyphomicrobiales</taxon>
        <taxon>Hyphomicrobiaceae</taxon>
        <taxon>Methyloligella</taxon>
    </lineage>
</organism>
<evidence type="ECO:0000256" key="2">
    <source>
        <dbReference type="ARBA" id="ARBA00022747"/>
    </source>
</evidence>
<dbReference type="InterPro" id="IPR003356">
    <property type="entry name" value="DNA_methylase_A-5"/>
</dbReference>
<dbReference type="Gene3D" id="3.40.50.150">
    <property type="entry name" value="Vaccinia Virus protein VP39"/>
    <property type="match status" value="1"/>
</dbReference>
<comment type="caution">
    <text evidence="5">The sequence shown here is derived from an EMBL/GenBank/DDBJ whole genome shotgun (WGS) entry which is preliminary data.</text>
</comment>
<dbReference type="PANTHER" id="PTHR42998">
    <property type="entry name" value="TYPE I RESTRICTION ENZYME HINDVIIP M PROTEIN-RELATED"/>
    <property type="match status" value="1"/>
</dbReference>
<dbReference type="PROSITE" id="PS00092">
    <property type="entry name" value="N6_MTASE"/>
    <property type="match status" value="1"/>
</dbReference>
<dbReference type="OrthoDB" id="9806213at2"/>
<dbReference type="GO" id="GO:0009307">
    <property type="term" value="P:DNA restriction-modification system"/>
    <property type="evidence" value="ECO:0007669"/>
    <property type="project" value="UniProtKB-KW"/>
</dbReference>
<accession>A0A1E2RUY2</accession>
<keyword evidence="2" id="KW-0680">Restriction system</keyword>
<dbReference type="EC" id="2.1.1.72" evidence="5"/>
<sequence length="660" mass="75071">MIVAVQAAEIQRTTAKPVAVIVQQGKLLDYIDGITQRNETPEEYVRQEIAKSLVREYGYEKQEIAVEFILRLGSRKPRVDLVIFDESEPHEQDRARVIIECKSQKVKSTDRKEGVGQLQSYMAACPNVAYGMWTNGIERYCYRRVDTNGKVAFDEIPDIPGKGRTEDEVERPRFDQLKAASSDALLFAFRRCHNYIAGNQGLQKPEAFWELLKIIFCKIHDERSSNEVEFYATSKERHGLNGRLKAKKRVDGLFDEVKAEYPTIFRENEVVELNPEVLAYIVSQLQMYSLLESDIDVKGRAYEEIVGSNLRGDRGEFFTPRNICQMTVAMLDPGERQVILDPACGTGGFLITAMNYVIEKIRAAEISKWGDVERAEIAIRQRVQRFAQNYVVGTDLNPNLVKASKMNMVMNNDGAGGLFQANSLKAPATWDEELRDRQIIGQVDLLFTNPPFGSKIPIDEPSILEAYDLGHIWNYEPDTDTWTRTDAVQKSQPPEILFIERCVKFLKPGTGRCAIVLPDGILGSPGLGYVREWILQNTRVLASIDLHPDTFQPHVSVQTSVLVLERKTGEQIAVETAAGCLNDYEVFMAVANHIGHDKRGNVTYVRDRKGNEIVEEVEETLKEYEDGKPVYKKQRTQRKVIDDNTLQIAQAFRSWLYERD</sequence>
<comment type="similarity">
    <text evidence="1">Belongs to the N(4)/N(6)-methyltransferase family.</text>
</comment>
<dbReference type="Pfam" id="PF13588">
    <property type="entry name" value="HSDR_N_2"/>
    <property type="match status" value="1"/>
</dbReference>
<dbReference type="GO" id="GO:0003677">
    <property type="term" value="F:DNA binding"/>
    <property type="evidence" value="ECO:0007669"/>
    <property type="project" value="InterPro"/>
</dbReference>
<dbReference type="AlphaFoldDB" id="A0A1E2RUY2"/>
<dbReference type="STRING" id="1177755.A7A08_03048"/>
<dbReference type="PRINTS" id="PR00507">
    <property type="entry name" value="N12N6MTFRASE"/>
</dbReference>
<keyword evidence="5" id="KW-0808">Transferase</keyword>
<dbReference type="GO" id="GO:0009007">
    <property type="term" value="F:site-specific DNA-methyltransferase (adenine-specific) activity"/>
    <property type="evidence" value="ECO:0007669"/>
    <property type="project" value="UniProtKB-EC"/>
</dbReference>
<dbReference type="REBASE" id="385656">
    <property type="entry name" value="M.MhaC2ORF3048P"/>
</dbReference>
<evidence type="ECO:0000259" key="4">
    <source>
        <dbReference type="Pfam" id="PF13588"/>
    </source>
</evidence>
<feature type="domain" description="Type I restriction enzyme R protein N-terminal" evidence="4">
    <location>
        <begin position="41"/>
        <end position="160"/>
    </location>
</feature>
<dbReference type="GO" id="GO:0032259">
    <property type="term" value="P:methylation"/>
    <property type="evidence" value="ECO:0007669"/>
    <property type="project" value="UniProtKB-KW"/>
</dbReference>
<gene>
    <name evidence="5" type="ORF">A7A08_03048</name>
</gene>
<dbReference type="Proteomes" id="UP000095087">
    <property type="component" value="Unassembled WGS sequence"/>
</dbReference>
<name>A0A1E2RUY2_9HYPH</name>
<dbReference type="EMBL" id="MASI01000011">
    <property type="protein sequence ID" value="ODA66034.1"/>
    <property type="molecule type" value="Genomic_DNA"/>
</dbReference>